<dbReference type="Proteomes" id="UP000427825">
    <property type="component" value="Unassembled WGS sequence"/>
</dbReference>
<dbReference type="InterPro" id="IPR001789">
    <property type="entry name" value="Sig_transdc_resp-reg_receiver"/>
</dbReference>
<accession>A0A6H9Q480</accession>
<dbReference type="InterPro" id="IPR036097">
    <property type="entry name" value="HisK_dim/P_sf"/>
</dbReference>
<feature type="transmembrane region" description="Helical" evidence="13">
    <location>
        <begin position="12"/>
        <end position="29"/>
    </location>
</feature>
<comment type="catalytic activity">
    <reaction evidence="1">
        <text>ATP + protein L-histidine = ADP + protein N-phospho-L-histidine.</text>
        <dbReference type="EC" id="2.7.13.3"/>
    </reaction>
</comment>
<evidence type="ECO:0000256" key="12">
    <source>
        <dbReference type="PROSITE-ProRule" id="PRU00169"/>
    </source>
</evidence>
<evidence type="ECO:0000256" key="1">
    <source>
        <dbReference type="ARBA" id="ARBA00000085"/>
    </source>
</evidence>
<evidence type="ECO:0000256" key="10">
    <source>
        <dbReference type="ARBA" id="ARBA00023012"/>
    </source>
</evidence>
<evidence type="ECO:0000259" key="14">
    <source>
        <dbReference type="PROSITE" id="PS50109"/>
    </source>
</evidence>
<evidence type="ECO:0000256" key="3">
    <source>
        <dbReference type="ARBA" id="ARBA00012438"/>
    </source>
</evidence>
<dbReference type="PROSITE" id="PS50110">
    <property type="entry name" value="RESPONSE_REGULATORY"/>
    <property type="match status" value="1"/>
</dbReference>
<keyword evidence="8" id="KW-0418">Kinase</keyword>
<organism evidence="16 17">
    <name type="scientific">Bacteroides caccae</name>
    <dbReference type="NCBI Taxonomy" id="47678"/>
    <lineage>
        <taxon>Bacteria</taxon>
        <taxon>Pseudomonadati</taxon>
        <taxon>Bacteroidota</taxon>
        <taxon>Bacteroidia</taxon>
        <taxon>Bacteroidales</taxon>
        <taxon>Bacteroidaceae</taxon>
        <taxon>Bacteroides</taxon>
    </lineage>
</organism>
<keyword evidence="10" id="KW-0902">Two-component regulatory system</keyword>
<dbReference type="FunFam" id="3.30.565.10:FF:000023">
    <property type="entry name" value="PAS domain-containing sensor histidine kinase"/>
    <property type="match status" value="1"/>
</dbReference>
<dbReference type="InterPro" id="IPR011006">
    <property type="entry name" value="CheY-like_superfamily"/>
</dbReference>
<evidence type="ECO:0000313" key="17">
    <source>
        <dbReference type="Proteomes" id="UP000427825"/>
    </source>
</evidence>
<dbReference type="SUPFAM" id="SSF47226">
    <property type="entry name" value="Histidine-containing phosphotransfer domain, HPT domain"/>
    <property type="match status" value="1"/>
</dbReference>
<dbReference type="CDD" id="cd17546">
    <property type="entry name" value="REC_hyHK_CKI1_RcsC-like"/>
    <property type="match status" value="1"/>
</dbReference>
<name>A0A6H9Q480_9BACE</name>
<evidence type="ECO:0000259" key="15">
    <source>
        <dbReference type="PROSITE" id="PS50110"/>
    </source>
</evidence>
<dbReference type="EMBL" id="VVYJ01000012">
    <property type="protein sequence ID" value="KAA5473180.1"/>
    <property type="molecule type" value="Genomic_DNA"/>
</dbReference>
<feature type="domain" description="Response regulatory" evidence="15">
    <location>
        <begin position="536"/>
        <end position="653"/>
    </location>
</feature>
<dbReference type="SUPFAM" id="SSF47384">
    <property type="entry name" value="Homodimeric domain of signal transducing histidine kinase"/>
    <property type="match status" value="1"/>
</dbReference>
<evidence type="ECO:0000256" key="13">
    <source>
        <dbReference type="SAM" id="Phobius"/>
    </source>
</evidence>
<dbReference type="InterPro" id="IPR003594">
    <property type="entry name" value="HATPase_dom"/>
</dbReference>
<dbReference type="SMART" id="SM00388">
    <property type="entry name" value="HisKA"/>
    <property type="match status" value="1"/>
</dbReference>
<dbReference type="SUPFAM" id="SSF52172">
    <property type="entry name" value="CheY-like"/>
    <property type="match status" value="1"/>
</dbReference>
<dbReference type="PANTHER" id="PTHR43547:SF2">
    <property type="entry name" value="HYBRID SIGNAL TRANSDUCTION HISTIDINE KINASE C"/>
    <property type="match status" value="1"/>
</dbReference>
<dbReference type="Gene3D" id="3.30.565.10">
    <property type="entry name" value="Histidine kinase-like ATPase, C-terminal domain"/>
    <property type="match status" value="1"/>
</dbReference>
<feature type="transmembrane region" description="Helical" evidence="13">
    <location>
        <begin position="247"/>
        <end position="265"/>
    </location>
</feature>
<dbReference type="CDD" id="cd00082">
    <property type="entry name" value="HisKA"/>
    <property type="match status" value="1"/>
</dbReference>
<dbReference type="SUPFAM" id="SSF55874">
    <property type="entry name" value="ATPase domain of HSP90 chaperone/DNA topoisomerase II/histidine kinase"/>
    <property type="match status" value="1"/>
</dbReference>
<keyword evidence="13" id="KW-0812">Transmembrane</keyword>
<dbReference type="InterPro" id="IPR004358">
    <property type="entry name" value="Sig_transdc_His_kin-like_C"/>
</dbReference>
<evidence type="ECO:0000256" key="4">
    <source>
        <dbReference type="ARBA" id="ARBA00022475"/>
    </source>
</evidence>
<keyword evidence="5 12" id="KW-0597">Phosphoprotein</keyword>
<dbReference type="PANTHER" id="PTHR43547">
    <property type="entry name" value="TWO-COMPONENT HISTIDINE KINASE"/>
    <property type="match status" value="1"/>
</dbReference>
<dbReference type="AlphaFoldDB" id="A0A6H9Q480"/>
<proteinExistence type="predicted"/>
<dbReference type="PRINTS" id="PR00344">
    <property type="entry name" value="BCTRLSENSOR"/>
</dbReference>
<keyword evidence="13" id="KW-1133">Transmembrane helix</keyword>
<gene>
    <name evidence="16" type="ORF">F2Y39_18390</name>
</gene>
<evidence type="ECO:0000256" key="7">
    <source>
        <dbReference type="ARBA" id="ARBA00022741"/>
    </source>
</evidence>
<evidence type="ECO:0000256" key="2">
    <source>
        <dbReference type="ARBA" id="ARBA00004236"/>
    </source>
</evidence>
<dbReference type="GO" id="GO:0005886">
    <property type="term" value="C:plasma membrane"/>
    <property type="evidence" value="ECO:0007669"/>
    <property type="project" value="UniProtKB-SubCell"/>
</dbReference>
<dbReference type="InterPro" id="IPR003661">
    <property type="entry name" value="HisK_dim/P_dom"/>
</dbReference>
<reference evidence="16 17" key="1">
    <citation type="journal article" date="2019" name="Nat. Med.">
        <title>A library of human gut bacterial isolates paired with longitudinal multiomics data enables mechanistic microbiome research.</title>
        <authorList>
            <person name="Poyet M."/>
            <person name="Groussin M."/>
            <person name="Gibbons S.M."/>
            <person name="Avila-Pacheco J."/>
            <person name="Jiang X."/>
            <person name="Kearney S.M."/>
            <person name="Perrotta A.R."/>
            <person name="Berdy B."/>
            <person name="Zhao S."/>
            <person name="Lieberman T.D."/>
            <person name="Swanson P.K."/>
            <person name="Smith M."/>
            <person name="Roesemann S."/>
            <person name="Alexander J.E."/>
            <person name="Rich S.A."/>
            <person name="Livny J."/>
            <person name="Vlamakis H."/>
            <person name="Clish C."/>
            <person name="Bullock K."/>
            <person name="Deik A."/>
            <person name="Scott J."/>
            <person name="Pierce K.A."/>
            <person name="Xavier R.J."/>
            <person name="Alm E.J."/>
        </authorList>
    </citation>
    <scope>NUCLEOTIDE SEQUENCE [LARGE SCALE GENOMIC DNA]</scope>
    <source>
        <strain evidence="16 17">BIOML-A25</strain>
    </source>
</reference>
<dbReference type="PROSITE" id="PS50109">
    <property type="entry name" value="HIS_KIN"/>
    <property type="match status" value="1"/>
</dbReference>
<comment type="subcellular location">
    <subcellularLocation>
        <location evidence="2">Cell membrane</location>
    </subcellularLocation>
</comment>
<evidence type="ECO:0000256" key="6">
    <source>
        <dbReference type="ARBA" id="ARBA00022679"/>
    </source>
</evidence>
<dbReference type="SMART" id="SM00387">
    <property type="entry name" value="HATPase_c"/>
    <property type="match status" value="1"/>
</dbReference>
<dbReference type="InterPro" id="IPR036641">
    <property type="entry name" value="HPT_dom_sf"/>
</dbReference>
<evidence type="ECO:0000313" key="16">
    <source>
        <dbReference type="EMBL" id="KAA5473180.1"/>
    </source>
</evidence>
<sequence length="777" mass="88883">MVKISLQHKIFLSYAILMIVIVSMVAVLFNEYHRMREMEVGTHTVKLTCREIFNVQHLITSLAFSGETIFMWQTEDYKTYHTERLKVDSMLQVLKVRHKDIGLSDQVDALRHLLEEKEAYLLNIFKAGHLGDTTDSLLLLYIPVNIGYLTTNRTAVHRQKENVELFSKKRIVQIPLTMNTLQSLNERLIAVQEKKKGDMETNMDSIRLYNKMLNGELHSLINILDSHAQTFFQYQEQDISQSCRRTAFIILGLIIMSAFLLVYSFRMIRNQQKHDMWLRKKMESIINKNDELLETRKNIILTISHDIRTPLNIINGSAELAMDTRDKKRRNIHLANIVLVGKHVLHLLNNLLDVYRLNESKETCNNVPFNLRTLLERISLGFSRIANDKGILFRSEFINVDFTLYGDVDRIEQIVDNLLSNAVKFTESGTISFNADYKNSLLSIKVTDTGIGMSKEVISHIFRPFERLSTGTNSEGFGLGLPITNGLVALLNGNITVESEPGQGSTFTVSLPLPVSDEAIEHAKPIIKNSQILPQSVLVIDNDNLQLEIVKEMLERNGVTCAVCSNIKELVMEMRKKVYDLLLSDIQMPKTDGFKVLTLLRNSNIGNSRSIPVVAMTARGDREKEFFIQSGFADCLYKPFSMSELLSLISAFAYHKEAEEVQAIDFKAFMADVHDKIKLLRIFIRQSNKSMEDLRSAISMKDMAALLEIVHQIQPALELLQADGLLPDYREMLKSETPDTEAICEYTEQIVRHLAQLVKDTEHEIKRLKNETRNIDS</sequence>
<dbReference type="GO" id="GO:0000155">
    <property type="term" value="F:phosphorelay sensor kinase activity"/>
    <property type="evidence" value="ECO:0007669"/>
    <property type="project" value="InterPro"/>
</dbReference>
<dbReference type="SMART" id="SM00448">
    <property type="entry name" value="REC"/>
    <property type="match status" value="1"/>
</dbReference>
<dbReference type="GO" id="GO:0005524">
    <property type="term" value="F:ATP binding"/>
    <property type="evidence" value="ECO:0007669"/>
    <property type="project" value="UniProtKB-KW"/>
</dbReference>
<dbReference type="EC" id="2.7.13.3" evidence="3"/>
<dbReference type="InterPro" id="IPR036890">
    <property type="entry name" value="HATPase_C_sf"/>
</dbReference>
<feature type="domain" description="Histidine kinase" evidence="14">
    <location>
        <begin position="302"/>
        <end position="515"/>
    </location>
</feature>
<dbReference type="RefSeq" id="WP_130057227.1">
    <property type="nucleotide sequence ID" value="NZ_RCXH01000013.1"/>
</dbReference>
<dbReference type="Gene3D" id="3.40.50.2300">
    <property type="match status" value="1"/>
</dbReference>
<evidence type="ECO:0000256" key="8">
    <source>
        <dbReference type="ARBA" id="ARBA00022777"/>
    </source>
</evidence>
<keyword evidence="11 13" id="KW-0472">Membrane</keyword>
<keyword evidence="9" id="KW-0067">ATP-binding</keyword>
<comment type="caution">
    <text evidence="16">The sequence shown here is derived from an EMBL/GenBank/DDBJ whole genome shotgun (WGS) entry which is preliminary data.</text>
</comment>
<dbReference type="Pfam" id="PF00072">
    <property type="entry name" value="Response_reg"/>
    <property type="match status" value="1"/>
</dbReference>
<evidence type="ECO:0000256" key="11">
    <source>
        <dbReference type="ARBA" id="ARBA00023136"/>
    </source>
</evidence>
<dbReference type="Gene3D" id="1.10.287.130">
    <property type="match status" value="1"/>
</dbReference>
<evidence type="ECO:0000256" key="9">
    <source>
        <dbReference type="ARBA" id="ARBA00022840"/>
    </source>
</evidence>
<feature type="modified residue" description="4-aspartylphosphate" evidence="12">
    <location>
        <position position="585"/>
    </location>
</feature>
<keyword evidence="7" id="KW-0547">Nucleotide-binding</keyword>
<dbReference type="Pfam" id="PF02518">
    <property type="entry name" value="HATPase_c"/>
    <property type="match status" value="1"/>
</dbReference>
<keyword evidence="6" id="KW-0808">Transferase</keyword>
<keyword evidence="4" id="KW-1003">Cell membrane</keyword>
<protein>
    <recommendedName>
        <fullName evidence="3">histidine kinase</fullName>
        <ecNumber evidence="3">2.7.13.3</ecNumber>
    </recommendedName>
</protein>
<dbReference type="InterPro" id="IPR005467">
    <property type="entry name" value="His_kinase_dom"/>
</dbReference>
<evidence type="ECO:0000256" key="5">
    <source>
        <dbReference type="ARBA" id="ARBA00022553"/>
    </source>
</evidence>
<dbReference type="Pfam" id="PF00512">
    <property type="entry name" value="HisKA"/>
    <property type="match status" value="1"/>
</dbReference>